<evidence type="ECO:0000313" key="2">
    <source>
        <dbReference type="Proteomes" id="UP001177670"/>
    </source>
</evidence>
<sequence length="209" mass="23288">MEVLNFFKGTNISNLLNPTVVADLNVSQKPLQSSVAISMNFVSANVQNFPNFPPQEGVDVSRLSIALVLPRTRLFSGAQCRNEAQRAHVRRVRPIPKRRLDARLEKTSLSRGAWRYRGQRAKGGRKGGQPSRNCTFERNECDGRGGHGALARYHSTVVTGERRQVSVTRKTSVHALTTSYVLTYDVRGSPRCEQVQQQVPGKIWVVAFG</sequence>
<evidence type="ECO:0000313" key="1">
    <source>
        <dbReference type="EMBL" id="KAK1132989.1"/>
    </source>
</evidence>
<dbReference type="EMBL" id="JAHYIQ010000004">
    <property type="protein sequence ID" value="KAK1132989.1"/>
    <property type="molecule type" value="Genomic_DNA"/>
</dbReference>
<protein>
    <submittedName>
        <fullName evidence="1">Uncharacterized protein</fullName>
    </submittedName>
</protein>
<dbReference type="Proteomes" id="UP001177670">
    <property type="component" value="Unassembled WGS sequence"/>
</dbReference>
<dbReference type="AlphaFoldDB" id="A0AA40KU99"/>
<reference evidence="1" key="1">
    <citation type="submission" date="2021-10" db="EMBL/GenBank/DDBJ databases">
        <title>Melipona bicolor Genome sequencing and assembly.</title>
        <authorList>
            <person name="Araujo N.S."/>
            <person name="Arias M.C."/>
        </authorList>
    </citation>
    <scope>NUCLEOTIDE SEQUENCE</scope>
    <source>
        <strain evidence="1">USP_2M_L1-L4_2017</strain>
        <tissue evidence="1">Whole body</tissue>
    </source>
</reference>
<gene>
    <name evidence="1" type="ORF">K0M31_014354</name>
</gene>
<organism evidence="1 2">
    <name type="scientific">Melipona bicolor</name>
    <dbReference type="NCBI Taxonomy" id="60889"/>
    <lineage>
        <taxon>Eukaryota</taxon>
        <taxon>Metazoa</taxon>
        <taxon>Ecdysozoa</taxon>
        <taxon>Arthropoda</taxon>
        <taxon>Hexapoda</taxon>
        <taxon>Insecta</taxon>
        <taxon>Pterygota</taxon>
        <taxon>Neoptera</taxon>
        <taxon>Endopterygota</taxon>
        <taxon>Hymenoptera</taxon>
        <taxon>Apocrita</taxon>
        <taxon>Aculeata</taxon>
        <taxon>Apoidea</taxon>
        <taxon>Anthophila</taxon>
        <taxon>Apidae</taxon>
        <taxon>Melipona</taxon>
    </lineage>
</organism>
<comment type="caution">
    <text evidence="1">The sequence shown here is derived from an EMBL/GenBank/DDBJ whole genome shotgun (WGS) entry which is preliminary data.</text>
</comment>
<keyword evidence="2" id="KW-1185">Reference proteome</keyword>
<name>A0AA40KU99_9HYME</name>
<accession>A0AA40KU99</accession>
<proteinExistence type="predicted"/>